<protein>
    <submittedName>
        <fullName evidence="1">Uncharacterized protein</fullName>
    </submittedName>
</protein>
<evidence type="ECO:0000313" key="2">
    <source>
        <dbReference type="Proteomes" id="UP000295500"/>
    </source>
</evidence>
<comment type="caution">
    <text evidence="1">The sequence shown here is derived from an EMBL/GenBank/DDBJ whole genome shotgun (WGS) entry which is preliminary data.</text>
</comment>
<name>A0A4V6PV15_9FIRM</name>
<organism evidence="1 2">
    <name type="scientific">Aminicella lysinilytica</name>
    <dbReference type="NCBI Taxonomy" id="433323"/>
    <lineage>
        <taxon>Bacteria</taxon>
        <taxon>Bacillati</taxon>
        <taxon>Bacillota</taxon>
        <taxon>Clostridia</taxon>
        <taxon>Peptostreptococcales</taxon>
        <taxon>Anaerovoracaceae</taxon>
        <taxon>Aminicella</taxon>
    </lineage>
</organism>
<sequence>MYKCPKCGNINPRETRQCPLMNRRPVCIRCCHECTLYDPDPQSSWTCRFYIKNHHMYHAPERPTEAHRYVNECRKIIERKKTDETT</sequence>
<dbReference type="AlphaFoldDB" id="A0A4V6PV15"/>
<proteinExistence type="predicted"/>
<accession>A0A4V6PV15</accession>
<dbReference type="RefSeq" id="WP_133527522.1">
    <property type="nucleotide sequence ID" value="NZ_SNXO01000002.1"/>
</dbReference>
<dbReference type="EMBL" id="SNXO01000002">
    <property type="protein sequence ID" value="TDP59822.1"/>
    <property type="molecule type" value="Genomic_DNA"/>
</dbReference>
<keyword evidence="2" id="KW-1185">Reference proteome</keyword>
<dbReference type="Proteomes" id="UP000295500">
    <property type="component" value="Unassembled WGS sequence"/>
</dbReference>
<dbReference type="OrthoDB" id="9926375at2"/>
<gene>
    <name evidence="1" type="ORF">EV211_10264</name>
</gene>
<evidence type="ECO:0000313" key="1">
    <source>
        <dbReference type="EMBL" id="TDP59822.1"/>
    </source>
</evidence>
<reference evidence="1 2" key="1">
    <citation type="submission" date="2019-03" db="EMBL/GenBank/DDBJ databases">
        <title>Genomic Encyclopedia of Type Strains, Phase IV (KMG-IV): sequencing the most valuable type-strain genomes for metagenomic binning, comparative biology and taxonomic classification.</title>
        <authorList>
            <person name="Goeker M."/>
        </authorList>
    </citation>
    <scope>NUCLEOTIDE SEQUENCE [LARGE SCALE GENOMIC DNA]</scope>
    <source>
        <strain evidence="1 2">DSM 28287</strain>
    </source>
</reference>